<reference evidence="2" key="1">
    <citation type="journal article" date="2014" name="PLoS ONE">
        <title>Transcriptome-Based Identification of ABC Transporters in the Western Tarnished Plant Bug Lygus hesperus.</title>
        <authorList>
            <person name="Hull J.J."/>
            <person name="Chaney K."/>
            <person name="Geib S.M."/>
            <person name="Fabrick J.A."/>
            <person name="Brent C.S."/>
            <person name="Walsh D."/>
            <person name="Lavine L.C."/>
        </authorList>
    </citation>
    <scope>NUCLEOTIDE SEQUENCE</scope>
</reference>
<feature type="non-terminal residue" evidence="2">
    <location>
        <position position="1"/>
    </location>
</feature>
<evidence type="ECO:0000256" key="1">
    <source>
        <dbReference type="SAM" id="Phobius"/>
    </source>
</evidence>
<keyword evidence="1" id="KW-0812">Transmembrane</keyword>
<sequence>LVFGNTEDMKYLFAVLLGAVCIHSAFCLFGGKWSLNSLQAKYSANPLTGFYNLPKSLKNIKKDYVQIDEKTANLKIPATLWCRPNDPRVCLIFDKKGNNIGTQISFLDQDTKHVQGYDYTAQNTYERTNLFNISANSLKVFYTNPEKLTEEGRAASKEVIDDVYVKLKGVWEVLPREDPKVAQSGNFYRQSCFPQMGQHYFYKMTAKLDDCSDHVPFFGIYHNGGIVGFGLASYGKASKAPKGRDWYETVPLLGVKMIMPDRPKCVDQLVKKNGLYSLHVYFVDTPYLIGCLLQ</sequence>
<name>A0A0A9XW04_LYGHE</name>
<reference evidence="2" key="2">
    <citation type="submission" date="2014-07" db="EMBL/GenBank/DDBJ databases">
        <authorList>
            <person name="Hull J."/>
        </authorList>
    </citation>
    <scope>NUCLEOTIDE SEQUENCE</scope>
</reference>
<proteinExistence type="predicted"/>
<dbReference type="AlphaFoldDB" id="A0A0A9XW04"/>
<evidence type="ECO:0000313" key="2">
    <source>
        <dbReference type="EMBL" id="JAG24987.1"/>
    </source>
</evidence>
<accession>A0A0A9XW04</accession>
<keyword evidence="1" id="KW-0472">Membrane</keyword>
<organism evidence="2">
    <name type="scientific">Lygus hesperus</name>
    <name type="common">Western plant bug</name>
    <dbReference type="NCBI Taxonomy" id="30085"/>
    <lineage>
        <taxon>Eukaryota</taxon>
        <taxon>Metazoa</taxon>
        <taxon>Ecdysozoa</taxon>
        <taxon>Arthropoda</taxon>
        <taxon>Hexapoda</taxon>
        <taxon>Insecta</taxon>
        <taxon>Pterygota</taxon>
        <taxon>Neoptera</taxon>
        <taxon>Paraneoptera</taxon>
        <taxon>Hemiptera</taxon>
        <taxon>Heteroptera</taxon>
        <taxon>Panheteroptera</taxon>
        <taxon>Cimicomorpha</taxon>
        <taxon>Miridae</taxon>
        <taxon>Mirini</taxon>
        <taxon>Lygus</taxon>
    </lineage>
</organism>
<feature type="transmembrane region" description="Helical" evidence="1">
    <location>
        <begin position="12"/>
        <end position="31"/>
    </location>
</feature>
<protein>
    <submittedName>
        <fullName evidence="2">Uncharacterized protein</fullName>
    </submittedName>
</protein>
<keyword evidence="1" id="KW-1133">Transmembrane helix</keyword>
<gene>
    <name evidence="2" type="ORF">CM83_33225</name>
</gene>
<dbReference type="EMBL" id="GBHO01018617">
    <property type="protein sequence ID" value="JAG24987.1"/>
    <property type="molecule type" value="Transcribed_RNA"/>
</dbReference>